<comment type="pathway">
    <text evidence="1">Sulfur metabolism; glutathione biosynthesis; glutathione from L-cysteine and L-glutamate: step 1/2.</text>
</comment>
<accession>A0A5N0TA44</accession>
<evidence type="ECO:0000256" key="2">
    <source>
        <dbReference type="ARBA" id="ARBA00010253"/>
    </source>
</evidence>
<name>A0A5N0TA44_9GAMM</name>
<gene>
    <name evidence="12" type="ORF">F3N42_10030</name>
</gene>
<dbReference type="GO" id="GO:0004357">
    <property type="term" value="F:glutamate-cysteine ligase activity"/>
    <property type="evidence" value="ECO:0007669"/>
    <property type="project" value="UniProtKB-UniRule"/>
</dbReference>
<comment type="similarity">
    <text evidence="2">Belongs to the carboxylate-amine ligase family. Glutamate--cysteine ligase type 2 subfamily.</text>
</comment>
<keyword evidence="6 10" id="KW-0547">Nucleotide-binding</keyword>
<evidence type="ECO:0000256" key="10">
    <source>
        <dbReference type="PIRNR" id="PIRNR017901"/>
    </source>
</evidence>
<proteinExistence type="inferred from homology"/>
<keyword evidence="13" id="KW-1185">Reference proteome</keyword>
<keyword evidence="8" id="KW-0809">Transit peptide</keyword>
<dbReference type="GO" id="GO:0006750">
    <property type="term" value="P:glutathione biosynthetic process"/>
    <property type="evidence" value="ECO:0007669"/>
    <property type="project" value="UniProtKB-UniRule"/>
</dbReference>
<dbReference type="PANTHER" id="PTHR34378:SF1">
    <property type="entry name" value="GLUTAMATE--CYSTEINE LIGASE, CHLOROPLASTIC"/>
    <property type="match status" value="1"/>
</dbReference>
<evidence type="ECO:0000256" key="11">
    <source>
        <dbReference type="PIRSR" id="PIRSR017901-50"/>
    </source>
</evidence>
<comment type="caution">
    <text evidence="12">The sequence shown here is derived from an EMBL/GenBank/DDBJ whole genome shotgun (WGS) entry which is preliminary data.</text>
</comment>
<sequence length="486" mass="53662">MSTAVKIRADINGPGAGFRCILIHSPNNGRPALAGNDSSPVITGKTQLVEYLESGCKPPERWRLGTEHEKFGFTTADLKPLPYDGPSGIGAVLSGLAEQFPWQPVLENGNIIALLDDTGASITLEPGGQLELSGALLDDIHQTCREVNTHLKQVKAVCEPLGVAFLGMGFHPKCRRDEMQWMPKSRYRIMRDYMPTVGTMGLDMMTRTCTVQVNLDFGSEADMVSKFRTSLALQPIATALFANSPFVEGKPSGFLSFRSHVWEDTDPDRTGILPWVFEDGMGFERYVDYMLDVPMYLVRRDGQYVNCAGMSFRDFIDGRLPALPGERPTMTDWEDHLTTAFPEVRLKRFLEMRGADGGPWDRLCALPAFWAGLLYHPASLSAAWDIARDWTIEERAALRHDAARDGLAAKVGGRTVREIATELLDLARVGLAARNRLDAAGDNESGFLAPLQRAADSGETPADRLLALYEGDWNGSVDPVFRDFAY</sequence>
<dbReference type="AlphaFoldDB" id="A0A5N0TA44"/>
<dbReference type="PIRSF" id="PIRSF017901">
    <property type="entry name" value="GCL"/>
    <property type="match status" value="1"/>
</dbReference>
<comment type="catalytic activity">
    <reaction evidence="10">
        <text>L-cysteine + L-glutamate + ATP = gamma-L-glutamyl-L-cysteine + ADP + phosphate + H(+)</text>
        <dbReference type="Rhea" id="RHEA:13285"/>
        <dbReference type="ChEBI" id="CHEBI:15378"/>
        <dbReference type="ChEBI" id="CHEBI:29985"/>
        <dbReference type="ChEBI" id="CHEBI:30616"/>
        <dbReference type="ChEBI" id="CHEBI:35235"/>
        <dbReference type="ChEBI" id="CHEBI:43474"/>
        <dbReference type="ChEBI" id="CHEBI:58173"/>
        <dbReference type="ChEBI" id="CHEBI:456216"/>
        <dbReference type="EC" id="6.3.2.2"/>
    </reaction>
</comment>
<evidence type="ECO:0000256" key="1">
    <source>
        <dbReference type="ARBA" id="ARBA00005006"/>
    </source>
</evidence>
<keyword evidence="9 11" id="KW-1015">Disulfide bond</keyword>
<dbReference type="NCBIfam" id="TIGR01436">
    <property type="entry name" value="glu_cys_lig_pln"/>
    <property type="match status" value="1"/>
</dbReference>
<keyword evidence="4 10" id="KW-0436">Ligase</keyword>
<dbReference type="PANTHER" id="PTHR34378">
    <property type="entry name" value="GLUTAMATE--CYSTEINE LIGASE, CHLOROPLASTIC"/>
    <property type="match status" value="1"/>
</dbReference>
<protein>
    <recommendedName>
        <fullName evidence="10">Glutamate--cysteine ligase</fullName>
        <ecNumber evidence="10">6.3.2.2</ecNumber>
    </recommendedName>
</protein>
<evidence type="ECO:0000313" key="12">
    <source>
        <dbReference type="EMBL" id="KAA9131641.1"/>
    </source>
</evidence>
<organism evidence="12 13">
    <name type="scientific">Marinihelvus fidelis</name>
    <dbReference type="NCBI Taxonomy" id="2613842"/>
    <lineage>
        <taxon>Bacteria</taxon>
        <taxon>Pseudomonadati</taxon>
        <taxon>Pseudomonadota</taxon>
        <taxon>Gammaproteobacteria</taxon>
        <taxon>Chromatiales</taxon>
        <taxon>Wenzhouxiangellaceae</taxon>
        <taxon>Marinihelvus</taxon>
    </lineage>
</organism>
<dbReference type="SUPFAM" id="SSF55931">
    <property type="entry name" value="Glutamine synthetase/guanido kinase"/>
    <property type="match status" value="1"/>
</dbReference>
<dbReference type="InterPro" id="IPR014746">
    <property type="entry name" value="Gln_synth/guanido_kin_cat_dom"/>
</dbReference>
<evidence type="ECO:0000256" key="9">
    <source>
        <dbReference type="ARBA" id="ARBA00023157"/>
    </source>
</evidence>
<evidence type="ECO:0000256" key="3">
    <source>
        <dbReference type="ARBA" id="ARBA00011153"/>
    </source>
</evidence>
<dbReference type="InterPro" id="IPR011556">
    <property type="entry name" value="Glut_cys_lig_pln_type"/>
</dbReference>
<dbReference type="EMBL" id="VYXP01000005">
    <property type="protein sequence ID" value="KAA9131641.1"/>
    <property type="molecule type" value="Genomic_DNA"/>
</dbReference>
<dbReference type="EC" id="6.3.2.2" evidence="10"/>
<evidence type="ECO:0000256" key="7">
    <source>
        <dbReference type="ARBA" id="ARBA00022840"/>
    </source>
</evidence>
<comment type="subunit">
    <text evidence="3">Homodimer or monomer when oxidized or reduced, respectively.</text>
</comment>
<reference evidence="12 13" key="1">
    <citation type="submission" date="2019-09" db="EMBL/GenBank/DDBJ databases">
        <title>Wenzhouxiangella sp. Genome sequencing and assembly.</title>
        <authorList>
            <person name="Zhang R."/>
        </authorList>
    </citation>
    <scope>NUCLEOTIDE SEQUENCE [LARGE SCALE GENOMIC DNA]</scope>
    <source>
        <strain evidence="12 13">W260</strain>
    </source>
</reference>
<feature type="disulfide bond" evidence="11">
    <location>
        <begin position="144"/>
        <end position="364"/>
    </location>
</feature>
<dbReference type="InterPro" id="IPR035434">
    <property type="entry name" value="GCL_bact_plant"/>
</dbReference>
<evidence type="ECO:0000313" key="13">
    <source>
        <dbReference type="Proteomes" id="UP000325372"/>
    </source>
</evidence>
<dbReference type="Proteomes" id="UP000325372">
    <property type="component" value="Unassembled WGS sequence"/>
</dbReference>
<dbReference type="InterPro" id="IPR006336">
    <property type="entry name" value="GCS2"/>
</dbReference>
<dbReference type="Gene3D" id="3.30.590.20">
    <property type="match status" value="1"/>
</dbReference>
<comment type="similarity">
    <text evidence="10">Belongs to the glutamate--cysteine ligase type 2 family. EgtA subfamily.</text>
</comment>
<keyword evidence="5" id="KW-0317">Glutathione biosynthesis</keyword>
<evidence type="ECO:0000256" key="5">
    <source>
        <dbReference type="ARBA" id="ARBA00022684"/>
    </source>
</evidence>
<comment type="function">
    <text evidence="10">Catalyzes the synthesis of gamma-glutamylcysteine (gamma-GC).</text>
</comment>
<evidence type="ECO:0000256" key="6">
    <source>
        <dbReference type="ARBA" id="ARBA00022741"/>
    </source>
</evidence>
<evidence type="ECO:0000256" key="8">
    <source>
        <dbReference type="ARBA" id="ARBA00022946"/>
    </source>
</evidence>
<dbReference type="GO" id="GO:0005524">
    <property type="term" value="F:ATP binding"/>
    <property type="evidence" value="ECO:0007669"/>
    <property type="project" value="UniProtKB-UniRule"/>
</dbReference>
<dbReference type="Pfam" id="PF04107">
    <property type="entry name" value="GCS2"/>
    <property type="match status" value="1"/>
</dbReference>
<evidence type="ECO:0000256" key="4">
    <source>
        <dbReference type="ARBA" id="ARBA00022598"/>
    </source>
</evidence>
<keyword evidence="7 10" id="KW-0067">ATP-binding</keyword>